<dbReference type="PROSITE" id="PS50244">
    <property type="entry name" value="S5A_REDUCTASE"/>
    <property type="match status" value="1"/>
</dbReference>
<dbReference type="InterPro" id="IPR010721">
    <property type="entry name" value="UstE-like"/>
</dbReference>
<dbReference type="KEGG" id="bhc:JFL75_06805"/>
<feature type="transmembrane region" description="Helical" evidence="1">
    <location>
        <begin position="238"/>
        <end position="258"/>
    </location>
</feature>
<dbReference type="GO" id="GO:0016020">
    <property type="term" value="C:membrane"/>
    <property type="evidence" value="ECO:0007669"/>
    <property type="project" value="TreeGrafter"/>
</dbReference>
<accession>A0A7T7XQF8</accession>
<keyword evidence="1" id="KW-0812">Transmembrane</keyword>
<keyword evidence="1" id="KW-1133">Transmembrane helix</keyword>
<evidence type="ECO:0000313" key="3">
    <source>
        <dbReference type="Proteomes" id="UP000595917"/>
    </source>
</evidence>
<evidence type="ECO:0000313" key="2">
    <source>
        <dbReference type="EMBL" id="QQO10620.1"/>
    </source>
</evidence>
<keyword evidence="3" id="KW-1185">Reference proteome</keyword>
<feature type="transmembrane region" description="Helical" evidence="1">
    <location>
        <begin position="168"/>
        <end position="186"/>
    </location>
</feature>
<dbReference type="RefSeq" id="WP_215627925.1">
    <property type="nucleotide sequence ID" value="NZ_CP067089.2"/>
</dbReference>
<name>A0A7T7XQF8_9SPIR</name>
<dbReference type="PANTHER" id="PTHR32251:SF23">
    <property type="entry name" value="3-OXO-5-ALPHA-STEROID 4-DEHYDROGENASE (DUF1295)"/>
    <property type="match status" value="1"/>
</dbReference>
<organism evidence="2 3">
    <name type="scientific">Breznakiella homolactica</name>
    <dbReference type="NCBI Taxonomy" id="2798577"/>
    <lineage>
        <taxon>Bacteria</taxon>
        <taxon>Pseudomonadati</taxon>
        <taxon>Spirochaetota</taxon>
        <taxon>Spirochaetia</taxon>
        <taxon>Spirochaetales</taxon>
        <taxon>Breznakiellaceae</taxon>
        <taxon>Breznakiella</taxon>
    </lineage>
</organism>
<proteinExistence type="predicted"/>
<dbReference type="EMBL" id="CP067089">
    <property type="protein sequence ID" value="QQO10620.1"/>
    <property type="molecule type" value="Genomic_DNA"/>
</dbReference>
<feature type="transmembrane region" description="Helical" evidence="1">
    <location>
        <begin position="36"/>
        <end position="55"/>
    </location>
</feature>
<feature type="transmembrane region" description="Helical" evidence="1">
    <location>
        <begin position="91"/>
        <end position="112"/>
    </location>
</feature>
<sequence length="295" mass="33576">MKNKWVSLLLILLVYAVSYGAGGAALYFFSGYLNPILNMFVATTIATVIVFLFSLPFGNASVYDPYWSVQPPFIILGFYLVYGITLRPAHLLVLLPLLIWAVRLTVNWAVGFENLDWQDWRYTDLKRDNPKTAQLVMFLGVMYMPTCLVFFGTLPYWNLMNILNPAPLFPAIGGIIILIGTFFEALGDIQMKAYKKEANPAPYINRGLWKYSRHPNYFGEILIWVGLAAAGLQNFNIWGILGLALIVFLFYFISIPMMEKHMLGKRPEYAEYQKNVSMLIPMPPKEENVSVDVAK</sequence>
<feature type="transmembrane region" description="Helical" evidence="1">
    <location>
        <begin position="67"/>
        <end position="85"/>
    </location>
</feature>
<dbReference type="PANTHER" id="PTHR32251">
    <property type="entry name" value="3-OXO-5-ALPHA-STEROID 4-DEHYDROGENASE"/>
    <property type="match status" value="1"/>
</dbReference>
<dbReference type="AlphaFoldDB" id="A0A7T7XQF8"/>
<feature type="transmembrane region" description="Helical" evidence="1">
    <location>
        <begin position="133"/>
        <end position="156"/>
    </location>
</feature>
<protein>
    <submittedName>
        <fullName evidence="2">DUF1295 domain-containing protein</fullName>
    </submittedName>
</protein>
<feature type="transmembrane region" description="Helical" evidence="1">
    <location>
        <begin position="215"/>
        <end position="232"/>
    </location>
</feature>
<dbReference type="Gene3D" id="1.20.120.1630">
    <property type="match status" value="1"/>
</dbReference>
<keyword evidence="1" id="KW-0472">Membrane</keyword>
<evidence type="ECO:0000256" key="1">
    <source>
        <dbReference type="SAM" id="Phobius"/>
    </source>
</evidence>
<gene>
    <name evidence="2" type="ORF">JFL75_06805</name>
</gene>
<reference evidence="2" key="1">
    <citation type="submission" date="2021-01" db="EMBL/GenBank/DDBJ databases">
        <title>Description of Breznakiella homolactica.</title>
        <authorList>
            <person name="Song Y."/>
            <person name="Brune A."/>
        </authorList>
    </citation>
    <scope>NUCLEOTIDE SEQUENCE</scope>
    <source>
        <strain evidence="2">RmG30</strain>
    </source>
</reference>
<dbReference type="Proteomes" id="UP000595917">
    <property type="component" value="Chromosome"/>
</dbReference>
<dbReference type="Pfam" id="PF06966">
    <property type="entry name" value="DUF1295"/>
    <property type="match status" value="1"/>
</dbReference>